<gene>
    <name evidence="2" type="ORF">MZV50_12185</name>
</gene>
<proteinExistence type="predicted"/>
<reference evidence="2 3" key="1">
    <citation type="submission" date="2022-04" db="EMBL/GenBank/DDBJ databases">
        <title>Genome sequence of soybean root-associated Caulobacter segnis RL271.</title>
        <authorList>
            <person name="Longley R."/>
            <person name="Bonito G."/>
            <person name="Trigodet F."/>
            <person name="Crosson S."/>
            <person name="Fiebig A."/>
        </authorList>
    </citation>
    <scope>NUCLEOTIDE SEQUENCE [LARGE SCALE GENOMIC DNA]</scope>
    <source>
        <strain evidence="2 3">RL271</strain>
    </source>
</reference>
<accession>A0ABY4ZZJ9</accession>
<sequence>MTSSPEPRVVRIGAGAGFAGDRIEPAIELVREGRLDYLVFECLAERTIALAQRARLGDPSGGYDPLLESRMRAVLPLCVEKGVRIVSNMGAANPAAAAARIAELAADLRLPGLKIAAVVGDDVLDVVAGSTRPLLEVGGDVASLGDSLISANAYLGCEPIVQALAGGAQVVVTGRVADPSLFLAPLVHEFGWAPDDWERLGRGTVVGHLLECAGQVTGGYFADPDVKMVPDLARLGFPLAEVSADGSAVITKVEGSGGRVDVATCTEQLLYELHDPTQYLTPDVTADFSTVRFEAVGPDRVAVRGGGGRPRPAQLKVSLGRKEGFIGEGAISYAGSSAVARGRLALDIIAERFRLTGLAPEETRFELIGVDAVAPESLVSAFAPMEVRARVVARTRTLGEAERIGREVEALYTNGPAGGGGATRLVTPVIGVVSTLIERELVQPHVIFEAAL</sequence>
<evidence type="ECO:0000313" key="3">
    <source>
        <dbReference type="Proteomes" id="UP001057520"/>
    </source>
</evidence>
<protein>
    <submittedName>
        <fullName evidence="2">DUF1446 domain-containing protein</fullName>
    </submittedName>
</protein>
<feature type="domain" description="Acyclic terpene utilisation N-terminal" evidence="1">
    <location>
        <begin position="10"/>
        <end position="446"/>
    </location>
</feature>
<keyword evidence="3" id="KW-1185">Reference proteome</keyword>
<dbReference type="PANTHER" id="PTHR47472:SF1">
    <property type="entry name" value="DUF1446-DOMAIN-CONTAINING PROTEIN"/>
    <property type="match status" value="1"/>
</dbReference>
<evidence type="ECO:0000313" key="2">
    <source>
        <dbReference type="EMBL" id="USQ98243.1"/>
    </source>
</evidence>
<dbReference type="Proteomes" id="UP001057520">
    <property type="component" value="Chromosome"/>
</dbReference>
<dbReference type="Pfam" id="PF07287">
    <property type="entry name" value="AtuA"/>
    <property type="match status" value="1"/>
</dbReference>
<evidence type="ECO:0000259" key="1">
    <source>
        <dbReference type="Pfam" id="PF07287"/>
    </source>
</evidence>
<name>A0ABY4ZZJ9_9CAUL</name>
<dbReference type="EMBL" id="CP096040">
    <property type="protein sequence ID" value="USQ98243.1"/>
    <property type="molecule type" value="Genomic_DNA"/>
</dbReference>
<dbReference type="InterPro" id="IPR010839">
    <property type="entry name" value="AtuA_N"/>
</dbReference>
<organism evidence="2 3">
    <name type="scientific">Caulobacter segnis</name>
    <dbReference type="NCBI Taxonomy" id="88688"/>
    <lineage>
        <taxon>Bacteria</taxon>
        <taxon>Pseudomonadati</taxon>
        <taxon>Pseudomonadota</taxon>
        <taxon>Alphaproteobacteria</taxon>
        <taxon>Caulobacterales</taxon>
        <taxon>Caulobacteraceae</taxon>
        <taxon>Caulobacter</taxon>
    </lineage>
</organism>
<dbReference type="PANTHER" id="PTHR47472">
    <property type="entry name" value="PROPIONYL-COA CARBOXYLASE"/>
    <property type="match status" value="1"/>
</dbReference>